<dbReference type="SUPFAM" id="SSF49785">
    <property type="entry name" value="Galactose-binding domain-like"/>
    <property type="match status" value="1"/>
</dbReference>
<dbReference type="EMBL" id="MT520818">
    <property type="protein sequence ID" value="QKW93884.1"/>
    <property type="molecule type" value="Genomic_DNA"/>
</dbReference>
<dbReference type="Pfam" id="PF00754">
    <property type="entry name" value="F5_F8_type_C"/>
    <property type="match status" value="1"/>
</dbReference>
<organism evidence="5">
    <name type="scientific">Vitiosangium cumulatum</name>
    <dbReference type="NCBI Taxonomy" id="1867796"/>
    <lineage>
        <taxon>Bacteria</taxon>
        <taxon>Pseudomonadati</taxon>
        <taxon>Myxococcota</taxon>
        <taxon>Myxococcia</taxon>
        <taxon>Myxococcales</taxon>
        <taxon>Cystobacterineae</taxon>
        <taxon>Archangiaceae</taxon>
        <taxon>Vitiosangium</taxon>
    </lineage>
</organism>
<evidence type="ECO:0000313" key="5">
    <source>
        <dbReference type="EMBL" id="QKW93884.1"/>
    </source>
</evidence>
<evidence type="ECO:0000256" key="1">
    <source>
        <dbReference type="SAM" id="Phobius"/>
    </source>
</evidence>
<dbReference type="SUPFAM" id="SSF48208">
    <property type="entry name" value="Six-hairpin glycosidases"/>
    <property type="match status" value="1"/>
</dbReference>
<accession>A0A7D4XMQ2</accession>
<dbReference type="NCBIfam" id="TIGR01180">
    <property type="entry name" value="aman2_put"/>
    <property type="match status" value="1"/>
</dbReference>
<feature type="domain" description="Glycosyl hydrolase family 92 N-terminal" evidence="4">
    <location>
        <begin position="62"/>
        <end position="276"/>
    </location>
</feature>
<dbReference type="GO" id="GO:0005829">
    <property type="term" value="C:cytosol"/>
    <property type="evidence" value="ECO:0007669"/>
    <property type="project" value="TreeGrafter"/>
</dbReference>
<dbReference type="InterPro" id="IPR050883">
    <property type="entry name" value="PNGase"/>
</dbReference>
<dbReference type="Gene3D" id="2.60.120.260">
    <property type="entry name" value="Galactose-binding domain-like"/>
    <property type="match status" value="1"/>
</dbReference>
<dbReference type="InterPro" id="IPR008979">
    <property type="entry name" value="Galactose-bd-like_sf"/>
</dbReference>
<protein>
    <submittedName>
        <fullName evidence="5">Alpha-mannosidase</fullName>
    </submittedName>
</protein>
<dbReference type="AlphaFoldDB" id="A0A7D4XMQ2"/>
<evidence type="ECO:0000259" key="4">
    <source>
        <dbReference type="Pfam" id="PF17678"/>
    </source>
</evidence>
<proteinExistence type="predicted"/>
<feature type="domain" description="Glycosyl hydrolase family 92" evidence="3">
    <location>
        <begin position="282"/>
        <end position="763"/>
    </location>
</feature>
<dbReference type="Gene3D" id="1.20.1050.60">
    <property type="entry name" value="alpha-1,2-mannosidase"/>
    <property type="match status" value="1"/>
</dbReference>
<dbReference type="FunFam" id="1.20.1050.60:FF:000001">
    <property type="entry name" value="Putative alpha-1,2-mannosidase"/>
    <property type="match status" value="1"/>
</dbReference>
<feature type="transmembrane region" description="Helical" evidence="1">
    <location>
        <begin position="35"/>
        <end position="58"/>
    </location>
</feature>
<sequence length="928" mass="101980">MIYTLSVLMRAFRIGQSHERWRVVIRRDLRRALQWFTHGWMGVGLSCLWMGAAAAAALPSDYVNTLRGSNSSGGYSRGNTFPATAVPFGFNFWTPMTDANSTSWIYDYNRSAIQAFTISHMPSPWMGDRQTFQVMPMSGAVTVDRTARGAAFSHANETARAHYYSVKFNSGLQTEIAPTDHAASLRFTFPSTSSYLLFDTVNGVNGSLSIDRTNGVVSGYTDHSTGWGPAPRMYFYARFSKAIADSANVTGQRAVTAWVRFNTFSGEQVTMSIATSFISVAQAQSNLAQEIGSKSFDTVKLEAQNAWNALLGKIEVEGATEDQKTILYSNMYRAFLYPNSAWENVGGTPSYASPYASGSPVKTGKIYVNNGFWDTYRTTWPLYSLLIPTKTGEMLDGFVHGYKDGGWVTRWSAPGYANIMVGTNSDVIFADAYLKGVRNFDVAAAYDSMLRNAATYSSDPARGRKGMNRSVFLGYTPQDLVGESTSWSLEGYLNDFGIAQLAQALGKTEDARYFLNRSLNYVNIFSSSVGFFRGRNSNGTWRTSDADFKANRWGCEYTEGNAWHYSVLVPQDGQGLANLYFGKSGLANKLDALFAAPRDYDVGCYGGVIHEMVEAYDVNMGQYAHANQPVHHTLYMYSYAGTPWRTQQRVRDVLNNLYQSGLGNGYGYLGDEDNGEMSSWYLFSAMGFYPVSMGRPEYAVGAPYFTKMTVHLENGKDLVINAPNVSDTNRYIQSVALNGVAYTRNYLPHSALVNGATLDFTMGASATTWGSGSGDVPASITTGSSVAQPLADVAKGGTVTASGDNAANGEGTAQGFDDNSLTKWLAFQTTPWIRYQLAGGAKTVTMYTLSSANDFPGRDPKGWTLQASNDGVTWVTLDTRIGQDFPWRFQTRAFTLNNTTAYSQYRLQINENHGDPITQLAEIELLGK</sequence>
<dbReference type="InterPro" id="IPR005887">
    <property type="entry name" value="GH92_a_mannosidase_put"/>
</dbReference>
<dbReference type="Gene3D" id="3.30.2080.10">
    <property type="entry name" value="GH92 mannosidase domain"/>
    <property type="match status" value="1"/>
</dbReference>
<reference evidence="5" key="1">
    <citation type="journal article" date="2020" name="Molecules">
        <title>2-Hydroxysorangiadenosine: Structure and Biosynthesis of a Myxobacterial Sesquiterpene-Nucleoside.</title>
        <authorList>
            <person name="Okoth D.A."/>
            <person name="Hug J.J."/>
            <person name="Garcia R."/>
            <person name="Sproer C."/>
            <person name="Overmann J."/>
            <person name="Muller R."/>
        </authorList>
    </citation>
    <scope>NUCLEOTIDE SEQUENCE</scope>
    <source>
        <strain evidence="5">MCy10943</strain>
    </source>
</reference>
<dbReference type="GO" id="GO:0006516">
    <property type="term" value="P:glycoprotein catabolic process"/>
    <property type="evidence" value="ECO:0007669"/>
    <property type="project" value="TreeGrafter"/>
</dbReference>
<dbReference type="InterPro" id="IPR012939">
    <property type="entry name" value="Glyco_hydro_92"/>
</dbReference>
<evidence type="ECO:0000259" key="2">
    <source>
        <dbReference type="Pfam" id="PF00754"/>
    </source>
</evidence>
<keyword evidence="1" id="KW-0472">Membrane</keyword>
<dbReference type="Pfam" id="PF07971">
    <property type="entry name" value="Glyco_hydro_92"/>
    <property type="match status" value="1"/>
</dbReference>
<dbReference type="Gene3D" id="1.20.1610.10">
    <property type="entry name" value="alpha-1,2-mannosidases domains"/>
    <property type="match status" value="1"/>
</dbReference>
<dbReference type="FunFam" id="3.30.2080.10:FF:000001">
    <property type="entry name" value="Alpha-1,2-mannosidase subfamily"/>
    <property type="match status" value="1"/>
</dbReference>
<dbReference type="Gene3D" id="2.70.98.10">
    <property type="match status" value="1"/>
</dbReference>
<dbReference type="InterPro" id="IPR008928">
    <property type="entry name" value="6-hairpin_glycosidase_sf"/>
</dbReference>
<dbReference type="GO" id="GO:0000224">
    <property type="term" value="F:peptide-N4-(N-acetyl-beta-glucosaminyl)asparagine amidase activity"/>
    <property type="evidence" value="ECO:0007669"/>
    <property type="project" value="TreeGrafter"/>
</dbReference>
<dbReference type="PANTHER" id="PTHR12143">
    <property type="entry name" value="PEPTIDE N-GLYCANASE PNGASE -RELATED"/>
    <property type="match status" value="1"/>
</dbReference>
<keyword evidence="1" id="KW-1133">Transmembrane helix</keyword>
<dbReference type="GO" id="GO:0005975">
    <property type="term" value="P:carbohydrate metabolic process"/>
    <property type="evidence" value="ECO:0007669"/>
    <property type="project" value="InterPro"/>
</dbReference>
<evidence type="ECO:0000259" key="3">
    <source>
        <dbReference type="Pfam" id="PF07971"/>
    </source>
</evidence>
<keyword evidence="1" id="KW-0812">Transmembrane</keyword>
<dbReference type="GO" id="GO:0030246">
    <property type="term" value="F:carbohydrate binding"/>
    <property type="evidence" value="ECO:0007669"/>
    <property type="project" value="InterPro"/>
</dbReference>
<dbReference type="InterPro" id="IPR000421">
    <property type="entry name" value="FA58C"/>
</dbReference>
<dbReference type="Pfam" id="PF17678">
    <property type="entry name" value="Glyco_hydro_92N"/>
    <property type="match status" value="1"/>
</dbReference>
<feature type="domain" description="F5/8 type C" evidence="2">
    <location>
        <begin position="799"/>
        <end position="923"/>
    </location>
</feature>
<dbReference type="PANTHER" id="PTHR12143:SF43">
    <property type="entry name" value="PUTATIVE-RELATED"/>
    <property type="match status" value="1"/>
</dbReference>
<name>A0A7D4XMQ2_9BACT</name>
<dbReference type="InterPro" id="IPR014718">
    <property type="entry name" value="GH-type_carb-bd"/>
</dbReference>
<dbReference type="InterPro" id="IPR041371">
    <property type="entry name" value="GH92_N"/>
</dbReference>